<comment type="caution">
    <text evidence="17">The sequence shown here is derived from an EMBL/GenBank/DDBJ whole genome shotgun (WGS) entry which is preliminary data.</text>
</comment>
<evidence type="ECO:0000256" key="9">
    <source>
        <dbReference type="ARBA" id="ARBA00023310"/>
    </source>
</evidence>
<dbReference type="OrthoDB" id="8479836at2"/>
<dbReference type="GO" id="GO:0045259">
    <property type="term" value="C:proton-transporting ATP synthase complex"/>
    <property type="evidence" value="ECO:0007669"/>
    <property type="project" value="UniProtKB-KW"/>
</dbReference>
<evidence type="ECO:0000256" key="7">
    <source>
        <dbReference type="ARBA" id="ARBA00023065"/>
    </source>
</evidence>
<dbReference type="InterPro" id="IPR050059">
    <property type="entry name" value="ATP_synthase_B_chain"/>
</dbReference>
<evidence type="ECO:0000313" key="18">
    <source>
        <dbReference type="Proteomes" id="UP000477083"/>
    </source>
</evidence>
<keyword evidence="16" id="KW-0732">Signal</keyword>
<reference evidence="17 18" key="1">
    <citation type="submission" date="2020-01" db="EMBL/GenBank/DDBJ databases">
        <title>Frigidibacter albus SP32T (=CGMCC 1.13995T).</title>
        <authorList>
            <person name="Liao X."/>
        </authorList>
    </citation>
    <scope>NUCLEOTIDE SEQUENCE [LARGE SCALE GENOMIC DNA]</scope>
    <source>
        <strain evidence="17 18">SP32</strain>
    </source>
</reference>
<evidence type="ECO:0000256" key="6">
    <source>
        <dbReference type="ARBA" id="ARBA00022989"/>
    </source>
</evidence>
<evidence type="ECO:0000313" key="17">
    <source>
        <dbReference type="EMBL" id="MZQ88739.1"/>
    </source>
</evidence>
<proteinExistence type="inferred from homology"/>
<accession>A0A6L8VHE1</accession>
<name>A0A6L8VHE1_9RHOB</name>
<evidence type="ECO:0000256" key="11">
    <source>
        <dbReference type="ARBA" id="ARBA00025614"/>
    </source>
</evidence>
<feature type="transmembrane region" description="Helical" evidence="13">
    <location>
        <begin position="33"/>
        <end position="56"/>
    </location>
</feature>
<keyword evidence="5 13" id="KW-0375">Hydrogen ion transport</keyword>
<dbReference type="GO" id="GO:0005886">
    <property type="term" value="C:plasma membrane"/>
    <property type="evidence" value="ECO:0007669"/>
    <property type="project" value="UniProtKB-SubCell"/>
</dbReference>
<evidence type="ECO:0000256" key="2">
    <source>
        <dbReference type="ARBA" id="ARBA00022448"/>
    </source>
</evidence>
<dbReference type="AlphaFoldDB" id="A0A6L8VHE1"/>
<comment type="function">
    <text evidence="10 13">F(1)F(0) ATP synthase produces ATP from ADP in the presence of a proton or sodium gradient. F-type ATPases consist of two structural domains, F(1) containing the extramembraneous catalytic core and F(0) containing the membrane proton channel, linked together by a central stalk and a peripheral stalk. During catalysis, ATP synthesis in the catalytic domain of F(1) is coupled via a rotary mechanism of the central stalk subunits to proton translocation.</text>
</comment>
<dbReference type="GO" id="GO:0012505">
    <property type="term" value="C:endomembrane system"/>
    <property type="evidence" value="ECO:0007669"/>
    <property type="project" value="UniProtKB-SubCell"/>
</dbReference>
<keyword evidence="3 13" id="KW-0138">CF(0)</keyword>
<feature type="signal peptide" evidence="16">
    <location>
        <begin position="1"/>
        <end position="17"/>
    </location>
</feature>
<keyword evidence="4 13" id="KW-0812">Transmembrane</keyword>
<dbReference type="RefSeq" id="WP_161344626.1">
    <property type="nucleotide sequence ID" value="NZ_BMGW01000003.1"/>
</dbReference>
<evidence type="ECO:0000256" key="5">
    <source>
        <dbReference type="ARBA" id="ARBA00022781"/>
    </source>
</evidence>
<dbReference type="PANTHER" id="PTHR33445">
    <property type="entry name" value="ATP SYNTHASE SUBUNIT B', CHLOROPLASTIC"/>
    <property type="match status" value="1"/>
</dbReference>
<evidence type="ECO:0000256" key="12">
    <source>
        <dbReference type="ARBA" id="ARBA00037847"/>
    </source>
</evidence>
<dbReference type="Proteomes" id="UP000477083">
    <property type="component" value="Unassembled WGS sequence"/>
</dbReference>
<evidence type="ECO:0000256" key="3">
    <source>
        <dbReference type="ARBA" id="ARBA00022547"/>
    </source>
</evidence>
<evidence type="ECO:0000256" key="14">
    <source>
        <dbReference type="RuleBase" id="RU003848"/>
    </source>
</evidence>
<comment type="similarity">
    <text evidence="1 13 14">Belongs to the ATPase B chain family.</text>
</comment>
<organism evidence="17 18">
    <name type="scientific">Frigidibacter albus</name>
    <dbReference type="NCBI Taxonomy" id="1465486"/>
    <lineage>
        <taxon>Bacteria</taxon>
        <taxon>Pseudomonadati</taxon>
        <taxon>Pseudomonadota</taxon>
        <taxon>Alphaproteobacteria</taxon>
        <taxon>Rhodobacterales</taxon>
        <taxon>Paracoccaceae</taxon>
        <taxon>Frigidibacter</taxon>
    </lineage>
</organism>
<dbReference type="CDD" id="cd06503">
    <property type="entry name" value="ATP-synt_Fo_b"/>
    <property type="match status" value="1"/>
</dbReference>
<feature type="chain" id="PRO_5026803359" description="ATP synthase subunit b" evidence="16">
    <location>
        <begin position="18"/>
        <end position="184"/>
    </location>
</feature>
<sequence length="184" mass="19872">MHKLSLLLALAATPAAAATGPFISLRNTDFIVLLAFLVFIGILLYFKVPSAIAGLLDKRAATIKSELEEARALREEAQTILASYERKQKEMIEQSEMIVASARKEAMAAAEKAKDDLKVSIQRRLKAAEEQIASAEKSAVKEVRDRAVLVAVAAAGEVIAKSMQEAEKSALIDAAIGDVETRLH</sequence>
<evidence type="ECO:0000256" key="4">
    <source>
        <dbReference type="ARBA" id="ARBA00022692"/>
    </source>
</evidence>
<dbReference type="GO" id="GO:0046933">
    <property type="term" value="F:proton-transporting ATP synthase activity, rotational mechanism"/>
    <property type="evidence" value="ECO:0007669"/>
    <property type="project" value="UniProtKB-UniRule"/>
</dbReference>
<dbReference type="HAMAP" id="MF_01398">
    <property type="entry name" value="ATP_synth_b_bprime"/>
    <property type="match status" value="1"/>
</dbReference>
<comment type="subcellular location">
    <subcellularLocation>
        <location evidence="13">Cell membrane</location>
        <topology evidence="13">Single-pass membrane protein</topology>
    </subcellularLocation>
    <subcellularLocation>
        <location evidence="12">Endomembrane system</location>
        <topology evidence="12">Single-pass membrane protein</topology>
    </subcellularLocation>
</comment>
<keyword evidence="8 13" id="KW-0472">Membrane</keyword>
<keyword evidence="13" id="KW-1003">Cell membrane</keyword>
<keyword evidence="2 13" id="KW-0813">Transport</keyword>
<keyword evidence="15" id="KW-0175">Coiled coil</keyword>
<evidence type="ECO:0000256" key="15">
    <source>
        <dbReference type="SAM" id="Coils"/>
    </source>
</evidence>
<gene>
    <name evidence="13" type="primary">atpF</name>
    <name evidence="17" type="ORF">GS660_06475</name>
</gene>
<dbReference type="Pfam" id="PF00430">
    <property type="entry name" value="ATP-synt_B"/>
    <property type="match status" value="1"/>
</dbReference>
<comment type="function">
    <text evidence="11">Component of the F(0) channel, it forms part of the peripheral stalk, linking F(1) to F(0). The b'-subunit is a diverged and duplicated form of b found in plants and photosynthetic bacteria.</text>
</comment>
<evidence type="ECO:0000256" key="10">
    <source>
        <dbReference type="ARBA" id="ARBA00025198"/>
    </source>
</evidence>
<evidence type="ECO:0000256" key="16">
    <source>
        <dbReference type="SAM" id="SignalP"/>
    </source>
</evidence>
<evidence type="ECO:0000256" key="8">
    <source>
        <dbReference type="ARBA" id="ARBA00023136"/>
    </source>
</evidence>
<dbReference type="PANTHER" id="PTHR33445:SF1">
    <property type="entry name" value="ATP SYNTHASE SUBUNIT B"/>
    <property type="match status" value="1"/>
</dbReference>
<feature type="coiled-coil region" evidence="15">
    <location>
        <begin position="118"/>
        <end position="145"/>
    </location>
</feature>
<keyword evidence="18" id="KW-1185">Reference proteome</keyword>
<dbReference type="InterPro" id="IPR002146">
    <property type="entry name" value="ATP_synth_b/b'su_bac/chlpt"/>
</dbReference>
<dbReference type="GO" id="GO:0046961">
    <property type="term" value="F:proton-transporting ATPase activity, rotational mechanism"/>
    <property type="evidence" value="ECO:0007669"/>
    <property type="project" value="TreeGrafter"/>
</dbReference>
<evidence type="ECO:0000256" key="1">
    <source>
        <dbReference type="ARBA" id="ARBA00005513"/>
    </source>
</evidence>
<comment type="subunit">
    <text evidence="13">F-type ATPases have 2 components, F(1) - the catalytic core - and F(0) - the membrane proton channel. F(1) has five subunits: alpha(3), beta(3), gamma(1), delta(1), epsilon(1). F(0) has three main subunits: a(1), b(2) and c(10-14). The alpha and beta chains form an alternating ring which encloses part of the gamma chain. F(1) is attached to F(0) by a central stalk formed by the gamma and epsilon chains, while a peripheral stalk is formed by the delta and b chains.</text>
</comment>
<dbReference type="NCBIfam" id="NF009989">
    <property type="entry name" value="PRK13455.1"/>
    <property type="match status" value="1"/>
</dbReference>
<keyword evidence="9 13" id="KW-0066">ATP synthesis</keyword>
<dbReference type="EMBL" id="WWNR01000003">
    <property type="protein sequence ID" value="MZQ88739.1"/>
    <property type="molecule type" value="Genomic_DNA"/>
</dbReference>
<protein>
    <recommendedName>
        <fullName evidence="13">ATP synthase subunit b</fullName>
    </recommendedName>
    <alternativeName>
        <fullName evidence="13">ATP synthase F(0) sector subunit b</fullName>
    </alternativeName>
    <alternativeName>
        <fullName evidence="13">ATPase subunit I</fullName>
    </alternativeName>
    <alternativeName>
        <fullName evidence="13">F-type ATPase subunit b</fullName>
        <shortName evidence="13">F-ATPase subunit b</shortName>
    </alternativeName>
</protein>
<keyword evidence="7 13" id="KW-0406">Ion transport</keyword>
<feature type="coiled-coil region" evidence="15">
    <location>
        <begin position="60"/>
        <end position="94"/>
    </location>
</feature>
<keyword evidence="6 13" id="KW-1133">Transmembrane helix</keyword>
<evidence type="ECO:0000256" key="13">
    <source>
        <dbReference type="HAMAP-Rule" id="MF_01398"/>
    </source>
</evidence>